<feature type="region of interest" description="Disordered" evidence="1">
    <location>
        <begin position="1"/>
        <end position="20"/>
    </location>
</feature>
<keyword evidence="4" id="KW-1185">Reference proteome</keyword>
<comment type="caution">
    <text evidence="3">The sequence shown here is derived from an EMBL/GenBank/DDBJ whole genome shotgun (WGS) entry which is preliminary data.</text>
</comment>
<protein>
    <recommendedName>
        <fullName evidence="2">EF-hand domain-containing protein</fullName>
    </recommendedName>
</protein>
<evidence type="ECO:0000256" key="1">
    <source>
        <dbReference type="SAM" id="MobiDB-lite"/>
    </source>
</evidence>
<accession>A0A4Q9GFI7</accession>
<proteinExistence type="predicted"/>
<dbReference type="InterPro" id="IPR011992">
    <property type="entry name" value="EF-hand-dom_pair"/>
</dbReference>
<organism evidence="3 4">
    <name type="scientific">Hansschlegelia quercus</name>
    <dbReference type="NCBI Taxonomy" id="2528245"/>
    <lineage>
        <taxon>Bacteria</taxon>
        <taxon>Pseudomonadati</taxon>
        <taxon>Pseudomonadota</taxon>
        <taxon>Alphaproteobacteria</taxon>
        <taxon>Hyphomicrobiales</taxon>
        <taxon>Methylopilaceae</taxon>
        <taxon>Hansschlegelia</taxon>
    </lineage>
</organism>
<feature type="compositionally biased region" description="Polar residues" evidence="1">
    <location>
        <begin position="47"/>
        <end position="57"/>
    </location>
</feature>
<sequence>MRSRRGDVSMSISGLSSGSSSVISSLLMKSLDKDSSGAASLEEFKSVGQSLPSGSIDQSDEALSSAFSSLDADSDGSLTESEIATGLAKFSQESATALLGEQEAGGPPPPPPGGQDEQSFFTQADSDGSGSVSLDEFTAAGPKSASTEKAEELFSSIDTDGDGELSQTEDEAFRSSQAAAGAPPPPPPGGAGGPGMTASSDDDDDDDDTGTSTTLAGQLSEYLAAQNSYSSSSVTSYLNDAVSSLFSASA</sequence>
<dbReference type="InterPro" id="IPR018247">
    <property type="entry name" value="EF_Hand_1_Ca_BS"/>
</dbReference>
<evidence type="ECO:0000313" key="3">
    <source>
        <dbReference type="EMBL" id="TBN51727.1"/>
    </source>
</evidence>
<feature type="compositionally biased region" description="Low complexity" evidence="1">
    <location>
        <begin position="61"/>
        <end position="78"/>
    </location>
</feature>
<dbReference type="EMBL" id="SIUB01000006">
    <property type="protein sequence ID" value="TBN51727.1"/>
    <property type="molecule type" value="Genomic_DNA"/>
</dbReference>
<dbReference type="Proteomes" id="UP000291613">
    <property type="component" value="Unassembled WGS sequence"/>
</dbReference>
<gene>
    <name evidence="3" type="ORF">EYR15_12480</name>
</gene>
<dbReference type="PROSITE" id="PS00018">
    <property type="entry name" value="EF_HAND_1"/>
    <property type="match status" value="1"/>
</dbReference>
<feature type="compositionally biased region" description="Low complexity" evidence="1">
    <location>
        <begin position="8"/>
        <end position="20"/>
    </location>
</feature>
<feature type="region of interest" description="Disordered" evidence="1">
    <location>
        <begin position="38"/>
        <end position="213"/>
    </location>
</feature>
<dbReference type="InterPro" id="IPR002048">
    <property type="entry name" value="EF_hand_dom"/>
</dbReference>
<reference evidence="3 4" key="1">
    <citation type="submission" date="2019-02" db="EMBL/GenBank/DDBJ databases">
        <title>Hansschlegelia quercus sp. nov., a novel methylotrophic bacterium from buds of oak (Quercus robur L.).</title>
        <authorList>
            <person name="Agafonova N.V."/>
            <person name="Kaparullina E.N."/>
            <person name="Grouzdev D.S."/>
            <person name="Doronina N.V."/>
        </authorList>
    </citation>
    <scope>NUCLEOTIDE SEQUENCE [LARGE SCALE GENOMIC DNA]</scope>
    <source>
        <strain evidence="3 4">Dub</strain>
    </source>
</reference>
<evidence type="ECO:0000259" key="2">
    <source>
        <dbReference type="PROSITE" id="PS50222"/>
    </source>
</evidence>
<dbReference type="Pfam" id="PF13202">
    <property type="entry name" value="EF-hand_5"/>
    <property type="match status" value="1"/>
</dbReference>
<dbReference type="SUPFAM" id="SSF47473">
    <property type="entry name" value="EF-hand"/>
    <property type="match status" value="1"/>
</dbReference>
<feature type="compositionally biased region" description="Acidic residues" evidence="1">
    <location>
        <begin position="159"/>
        <end position="170"/>
    </location>
</feature>
<evidence type="ECO:0000313" key="4">
    <source>
        <dbReference type="Proteomes" id="UP000291613"/>
    </source>
</evidence>
<name>A0A4Q9GFI7_9HYPH</name>
<dbReference type="AlphaFoldDB" id="A0A4Q9GFI7"/>
<dbReference type="Gene3D" id="1.10.238.10">
    <property type="entry name" value="EF-hand"/>
    <property type="match status" value="2"/>
</dbReference>
<dbReference type="PROSITE" id="PS50222">
    <property type="entry name" value="EF_HAND_2"/>
    <property type="match status" value="1"/>
</dbReference>
<dbReference type="SMART" id="SM00054">
    <property type="entry name" value="EFh"/>
    <property type="match status" value="4"/>
</dbReference>
<dbReference type="GO" id="GO:0005509">
    <property type="term" value="F:calcium ion binding"/>
    <property type="evidence" value="ECO:0007669"/>
    <property type="project" value="InterPro"/>
</dbReference>
<dbReference type="Pfam" id="PF13499">
    <property type="entry name" value="EF-hand_7"/>
    <property type="match status" value="1"/>
</dbReference>
<feature type="domain" description="EF-hand" evidence="2">
    <location>
        <begin position="58"/>
        <end position="93"/>
    </location>
</feature>
<feature type="compositionally biased region" description="Acidic residues" evidence="1">
    <location>
        <begin position="200"/>
        <end position="209"/>
    </location>
</feature>
<feature type="compositionally biased region" description="Polar residues" evidence="1">
    <location>
        <begin position="116"/>
        <end position="132"/>
    </location>
</feature>